<dbReference type="RefSeq" id="WP_230023578.1">
    <property type="nucleotide sequence ID" value="NZ_JANUGX010000002.1"/>
</dbReference>
<evidence type="ECO:0000313" key="5">
    <source>
        <dbReference type="EMBL" id="MCS0588211.1"/>
    </source>
</evidence>
<dbReference type="Gene3D" id="3.30.70.330">
    <property type="match status" value="1"/>
</dbReference>
<dbReference type="InterPro" id="IPR012678">
    <property type="entry name" value="Ribosomal_uL23/eL15/eS24_sf"/>
</dbReference>
<comment type="subunit">
    <text evidence="4">Part of the 50S ribosomal subunit. Contacts protein L29, and trigger factor when it is bound to the ribosome.</text>
</comment>
<comment type="function">
    <text evidence="4">One of the early assembly proteins it binds 23S rRNA. One of the proteins that surrounds the polypeptide exit tunnel on the outside of the ribosome. Forms the main docking site for trigger factor binding to the ribosome.</text>
</comment>
<comment type="caution">
    <text evidence="5">The sequence shown here is derived from an EMBL/GenBank/DDBJ whole genome shotgun (WGS) entry which is preliminary data.</text>
</comment>
<keyword evidence="6" id="KW-1185">Reference proteome</keyword>
<dbReference type="InterPro" id="IPR013025">
    <property type="entry name" value="Ribosomal_uL23-like"/>
</dbReference>
<sequence length="105" mass="11855">MSAAIKFSEERLMKVLLAPVISEKATFVAEKNEQIVFKVLPDATKPEIKAAVELLFKVEVESVQTVNREGKQKRSGRFVGRRNHTKRAFVALKPGQEINFVEEAK</sequence>
<evidence type="ECO:0000256" key="2">
    <source>
        <dbReference type="ARBA" id="ARBA00022980"/>
    </source>
</evidence>
<keyword evidence="3 4" id="KW-0687">Ribonucleoprotein</keyword>
<evidence type="ECO:0000256" key="3">
    <source>
        <dbReference type="ARBA" id="ARBA00023274"/>
    </source>
</evidence>
<protein>
    <recommendedName>
        <fullName evidence="4">Large ribosomal subunit protein uL23</fullName>
    </recommendedName>
</protein>
<evidence type="ECO:0000313" key="6">
    <source>
        <dbReference type="Proteomes" id="UP001205560"/>
    </source>
</evidence>
<accession>A0ABT2A214</accession>
<dbReference type="SUPFAM" id="SSF54189">
    <property type="entry name" value="Ribosomal proteins S24e, L23 and L15e"/>
    <property type="match status" value="1"/>
</dbReference>
<dbReference type="Pfam" id="PF00276">
    <property type="entry name" value="Ribosomal_L23"/>
    <property type="match status" value="1"/>
</dbReference>
<comment type="similarity">
    <text evidence="1 4">Belongs to the universal ribosomal protein uL23 family.</text>
</comment>
<evidence type="ECO:0000256" key="1">
    <source>
        <dbReference type="ARBA" id="ARBA00006700"/>
    </source>
</evidence>
<organism evidence="5 6">
    <name type="scientific">Massilia norwichensis</name>
    <dbReference type="NCBI Taxonomy" id="1442366"/>
    <lineage>
        <taxon>Bacteria</taxon>
        <taxon>Pseudomonadati</taxon>
        <taxon>Pseudomonadota</taxon>
        <taxon>Betaproteobacteria</taxon>
        <taxon>Burkholderiales</taxon>
        <taxon>Oxalobacteraceae</taxon>
        <taxon>Telluria group</taxon>
        <taxon>Massilia</taxon>
    </lineage>
</organism>
<keyword evidence="2 4" id="KW-0689">Ribosomal protein</keyword>
<dbReference type="PANTHER" id="PTHR11620">
    <property type="entry name" value="60S RIBOSOMAL PROTEIN L23A"/>
    <property type="match status" value="1"/>
</dbReference>
<dbReference type="NCBIfam" id="NF004359">
    <property type="entry name" value="PRK05738.1-3"/>
    <property type="match status" value="1"/>
</dbReference>
<dbReference type="Proteomes" id="UP001205560">
    <property type="component" value="Unassembled WGS sequence"/>
</dbReference>
<dbReference type="NCBIfam" id="NF004363">
    <property type="entry name" value="PRK05738.2-4"/>
    <property type="match status" value="1"/>
</dbReference>
<name>A0ABT2A214_9BURK</name>
<dbReference type="GO" id="GO:0005840">
    <property type="term" value="C:ribosome"/>
    <property type="evidence" value="ECO:0007669"/>
    <property type="project" value="UniProtKB-KW"/>
</dbReference>
<keyword evidence="4" id="KW-0699">rRNA-binding</keyword>
<dbReference type="EMBL" id="JANUGX010000002">
    <property type="protein sequence ID" value="MCS0588211.1"/>
    <property type="molecule type" value="Genomic_DNA"/>
</dbReference>
<dbReference type="InterPro" id="IPR012677">
    <property type="entry name" value="Nucleotide-bd_a/b_plait_sf"/>
</dbReference>
<keyword evidence="4" id="KW-0694">RNA-binding</keyword>
<evidence type="ECO:0000256" key="4">
    <source>
        <dbReference type="HAMAP-Rule" id="MF_01369"/>
    </source>
</evidence>
<proteinExistence type="inferred from homology"/>
<gene>
    <name evidence="4 5" type="primary">rplW</name>
    <name evidence="5" type="ORF">NX782_03210</name>
</gene>
<dbReference type="HAMAP" id="MF_01369_B">
    <property type="entry name" value="Ribosomal_uL23_B"/>
    <property type="match status" value="1"/>
</dbReference>
<reference evidence="5 6" key="1">
    <citation type="submission" date="2022-08" db="EMBL/GenBank/DDBJ databases">
        <title>Reclassification of Massilia species as members of the genera Telluria, Duganella, Pseudoduganella, Mokoshia gen. nov. and Zemynaea gen. nov. using orthogonal and non-orthogonal genome-based approaches.</title>
        <authorList>
            <person name="Bowman J.P."/>
        </authorList>
    </citation>
    <scope>NUCLEOTIDE SEQUENCE [LARGE SCALE GENOMIC DNA]</scope>
    <source>
        <strain evidence="5 6">LMG 28164</strain>
    </source>
</reference>